<evidence type="ECO:0000256" key="6">
    <source>
        <dbReference type="ARBA" id="ARBA00023136"/>
    </source>
</evidence>
<organism evidence="9 10">
    <name type="scientific">Vibrio tapetis subsp. tapetis</name>
    <dbReference type="NCBI Taxonomy" id="1671868"/>
    <lineage>
        <taxon>Bacteria</taxon>
        <taxon>Pseudomonadati</taxon>
        <taxon>Pseudomonadota</taxon>
        <taxon>Gammaproteobacteria</taxon>
        <taxon>Vibrionales</taxon>
        <taxon>Vibrionaceae</taxon>
        <taxon>Vibrio</taxon>
    </lineage>
</organism>
<keyword evidence="6 7" id="KW-0472">Membrane</keyword>
<keyword evidence="4 7" id="KW-0812">Transmembrane</keyword>
<dbReference type="PANTHER" id="PTHR30576:SF21">
    <property type="entry name" value="UDP-GLUCOSE:UNDECAPRENYL-PHOSPHATE GLUCOSE-1-PHOSPHATE TRANSFERASE"/>
    <property type="match status" value="1"/>
</dbReference>
<feature type="transmembrane region" description="Helical" evidence="7">
    <location>
        <begin position="74"/>
        <end position="95"/>
    </location>
</feature>
<dbReference type="OrthoDB" id="9808602at2"/>
<evidence type="ECO:0000313" key="10">
    <source>
        <dbReference type="Proteomes" id="UP000235828"/>
    </source>
</evidence>
<keyword evidence="3 9" id="KW-0808">Transferase</keyword>
<dbReference type="Gene3D" id="3.40.50.720">
    <property type="entry name" value="NAD(P)-binding Rossmann-like Domain"/>
    <property type="match status" value="1"/>
</dbReference>
<comment type="similarity">
    <text evidence="2">Belongs to the bacterial sugar transferase family.</text>
</comment>
<comment type="subcellular location">
    <subcellularLocation>
        <location evidence="1">Membrane</location>
        <topology evidence="1">Multi-pass membrane protein</topology>
    </subcellularLocation>
</comment>
<feature type="transmembrane region" description="Helical" evidence="7">
    <location>
        <begin position="12"/>
        <end position="33"/>
    </location>
</feature>
<dbReference type="GO" id="GO:0009242">
    <property type="term" value="P:colanic acid biosynthetic process"/>
    <property type="evidence" value="ECO:0007669"/>
    <property type="project" value="TreeGrafter"/>
</dbReference>
<evidence type="ECO:0000256" key="5">
    <source>
        <dbReference type="ARBA" id="ARBA00022989"/>
    </source>
</evidence>
<dbReference type="SUPFAM" id="SSF51735">
    <property type="entry name" value="NAD(P)-binding Rossmann-fold domains"/>
    <property type="match status" value="1"/>
</dbReference>
<keyword evidence="5 7" id="KW-1133">Transmembrane helix</keyword>
<name>A0A2N8ZLM3_9VIBR</name>
<dbReference type="AlphaFoldDB" id="A0A2N8ZLM3"/>
<dbReference type="PANTHER" id="PTHR30576">
    <property type="entry name" value="COLANIC BIOSYNTHESIS UDP-GLUCOSE LIPID CARRIER TRANSFERASE"/>
    <property type="match status" value="1"/>
</dbReference>
<evidence type="ECO:0000256" key="3">
    <source>
        <dbReference type="ARBA" id="ARBA00022679"/>
    </source>
</evidence>
<feature type="domain" description="Bacterial sugar transferase" evidence="8">
    <location>
        <begin position="273"/>
        <end position="455"/>
    </location>
</feature>
<feature type="transmembrane region" description="Helical" evidence="7">
    <location>
        <begin position="39"/>
        <end position="62"/>
    </location>
</feature>
<dbReference type="Pfam" id="PF13727">
    <property type="entry name" value="CoA_binding_3"/>
    <property type="match status" value="1"/>
</dbReference>
<dbReference type="NCBIfam" id="TIGR03023">
    <property type="entry name" value="WcaJ_sugtrans"/>
    <property type="match status" value="1"/>
</dbReference>
<dbReference type="GO" id="GO:0016020">
    <property type="term" value="C:membrane"/>
    <property type="evidence" value="ECO:0007669"/>
    <property type="project" value="UniProtKB-SubCell"/>
</dbReference>
<protein>
    <submittedName>
        <fullName evidence="9">Putative UDP-sugar lipid carrier transferase</fullName>
    </submittedName>
</protein>
<evidence type="ECO:0000256" key="2">
    <source>
        <dbReference type="ARBA" id="ARBA00006464"/>
    </source>
</evidence>
<evidence type="ECO:0000256" key="7">
    <source>
        <dbReference type="SAM" id="Phobius"/>
    </source>
</evidence>
<proteinExistence type="inferred from homology"/>
<sequence>MKINLHGSEHSILHRLVDVIVIILSHLICAKLYEGNIYNHHLIATCYAIILYMFMAETLGLYRSLRASSIREQILSLFTSWATVVALLLFVSFFSKTSIQYSRIVSASWFALTPIIMVLWRVCSYQFSKLLIEAGYNRQKAIIVGVTESGIALAKQIEKNAHLGIDIVGFYDDRKASRLDIDSLSCSFKGPVQDGLDLTKANKVDQVYVALPMKAEIRNVEYLKQFSDTTANTYLIPDFFVYNLIQSRFSTIGNIPTLSVHDTPFYGFSTWIKRAQDIIASTLILILISPVLLTVGLGVKLSSPGPIIFKQIRYGLDGRKIEVWKFRSMRSMENGSVVKQATKNDPRVTPCGAFIRRTSLDELPQFFNVLQGSMSIVGPRPHAVAHNEEYRSIVDRYMLRHKVKPGITGLAQINGYRGETDTLEKMEKRVEYDLKYINTWSTTLDIKIIFLTAFKGFVGKTAY</sequence>
<gene>
    <name evidence="9" type="primary">wcaJ</name>
    <name evidence="9" type="ORF">VTAP4600_B1181</name>
</gene>
<dbReference type="Pfam" id="PF02397">
    <property type="entry name" value="Bac_transf"/>
    <property type="match status" value="1"/>
</dbReference>
<dbReference type="RefSeq" id="WP_102524957.1">
    <property type="nucleotide sequence ID" value="NZ_LT960612.1"/>
</dbReference>
<dbReference type="EMBL" id="LT960612">
    <property type="protein sequence ID" value="SON52792.1"/>
    <property type="molecule type" value="Genomic_DNA"/>
</dbReference>
<accession>A0A2N8ZLM3</accession>
<feature type="transmembrane region" description="Helical" evidence="7">
    <location>
        <begin position="101"/>
        <end position="120"/>
    </location>
</feature>
<dbReference type="InterPro" id="IPR017475">
    <property type="entry name" value="EPS_sugar_tfrase"/>
</dbReference>
<dbReference type="InterPro" id="IPR036291">
    <property type="entry name" value="NAD(P)-bd_dom_sf"/>
</dbReference>
<dbReference type="InterPro" id="IPR017473">
    <property type="entry name" value="Undecaprenyl-P_gluc_Ptfrase"/>
</dbReference>
<evidence type="ECO:0000256" key="1">
    <source>
        <dbReference type="ARBA" id="ARBA00004141"/>
    </source>
</evidence>
<reference evidence="9 10" key="1">
    <citation type="submission" date="2017-10" db="EMBL/GenBank/DDBJ databases">
        <authorList>
            <person name="Banno H."/>
            <person name="Chua N.-H."/>
        </authorList>
    </citation>
    <scope>NUCLEOTIDE SEQUENCE [LARGE SCALE GENOMIC DNA]</scope>
    <source>
        <strain evidence="9">Vibrio tapetis CECT4600</strain>
    </source>
</reference>
<keyword evidence="10" id="KW-1185">Reference proteome</keyword>
<evidence type="ECO:0000259" key="8">
    <source>
        <dbReference type="Pfam" id="PF02397"/>
    </source>
</evidence>
<dbReference type="NCBIfam" id="TIGR03025">
    <property type="entry name" value="EPS_sugtrans"/>
    <property type="match status" value="1"/>
</dbReference>
<dbReference type="InterPro" id="IPR003362">
    <property type="entry name" value="Bact_transf"/>
</dbReference>
<evidence type="ECO:0000256" key="4">
    <source>
        <dbReference type="ARBA" id="ARBA00022692"/>
    </source>
</evidence>
<dbReference type="Proteomes" id="UP000235828">
    <property type="component" value="Chromosome B"/>
</dbReference>
<dbReference type="KEGG" id="vta:B1181"/>
<evidence type="ECO:0000313" key="9">
    <source>
        <dbReference type="EMBL" id="SON52792.1"/>
    </source>
</evidence>
<feature type="transmembrane region" description="Helical" evidence="7">
    <location>
        <begin position="278"/>
        <end position="299"/>
    </location>
</feature>
<dbReference type="GO" id="GO:0089702">
    <property type="term" value="F:undecaprenyl-phosphate glucose phosphotransferase activity"/>
    <property type="evidence" value="ECO:0007669"/>
    <property type="project" value="TreeGrafter"/>
</dbReference>